<sequence length="285" mass="31401">MPFITVGAENSAPIDIYYEDHGSGQSVVLIHGFPFSTASWEKQVAALLPAGYRTIAYDRRGFGNSSQPASGYDYDTFAADLDTILTELDLRDVVLVGHSMGTGEITRYLGSYGSGRISRAVLLSPIPPYLLKTPDNPQGVERSLFDGFMQAIRDDRFAYLTSFCDSFFNYRQNRGRLVSEEAYRAHWNVGAQASAIGTLACVEAWLTDFRDDVSRIDVPVLIVQGDDDQVLPYPVTGQRLQPMLPGSRLVTLKGAPHSIPWTNADDVNREILAFVTAPAPAMARR</sequence>
<dbReference type="PANTHER" id="PTHR43433:SF4">
    <property type="entry name" value="NON-HEME CHLOROPEROXIDASE-RELATED"/>
    <property type="match status" value="1"/>
</dbReference>
<evidence type="ECO:0000259" key="2">
    <source>
        <dbReference type="Pfam" id="PF00561"/>
    </source>
</evidence>
<feature type="domain" description="AB hydrolase-1" evidence="2">
    <location>
        <begin position="27"/>
        <end position="263"/>
    </location>
</feature>
<protein>
    <submittedName>
        <fullName evidence="3">Alpha/beta fold hydrolase</fullName>
    </submittedName>
</protein>
<dbReference type="EMBL" id="WVUH01000104">
    <property type="protein sequence ID" value="MBO4207138.1"/>
    <property type="molecule type" value="Genomic_DNA"/>
</dbReference>
<dbReference type="PRINTS" id="PR00111">
    <property type="entry name" value="ABHYDROLASE"/>
</dbReference>
<dbReference type="InterPro" id="IPR050471">
    <property type="entry name" value="AB_hydrolase"/>
</dbReference>
<evidence type="ECO:0000313" key="4">
    <source>
        <dbReference type="Proteomes" id="UP000823521"/>
    </source>
</evidence>
<evidence type="ECO:0000313" key="3">
    <source>
        <dbReference type="EMBL" id="MBO4207138.1"/>
    </source>
</evidence>
<name>A0ABS3VRZ6_MICEH</name>
<dbReference type="InterPro" id="IPR029058">
    <property type="entry name" value="AB_hydrolase_fold"/>
</dbReference>
<dbReference type="InterPro" id="IPR000073">
    <property type="entry name" value="AB_hydrolase_1"/>
</dbReference>
<keyword evidence="3" id="KW-0378">Hydrolase</keyword>
<comment type="caution">
    <text evidence="3">The sequence shown here is derived from an EMBL/GenBank/DDBJ whole genome shotgun (WGS) entry which is preliminary data.</text>
</comment>
<dbReference type="InterPro" id="IPR000639">
    <property type="entry name" value="Epox_hydrolase-like"/>
</dbReference>
<dbReference type="Pfam" id="PF00561">
    <property type="entry name" value="Abhydrolase_1"/>
    <property type="match status" value="1"/>
</dbReference>
<dbReference type="PRINTS" id="PR00412">
    <property type="entry name" value="EPOXHYDRLASE"/>
</dbReference>
<dbReference type="SUPFAM" id="SSF53474">
    <property type="entry name" value="alpha/beta-Hydrolases"/>
    <property type="match status" value="1"/>
</dbReference>
<keyword evidence="1" id="KW-0575">Peroxidase</keyword>
<keyword evidence="1" id="KW-0560">Oxidoreductase</keyword>
<dbReference type="PANTHER" id="PTHR43433">
    <property type="entry name" value="HYDROLASE, ALPHA/BETA FOLD FAMILY PROTEIN"/>
    <property type="match status" value="1"/>
</dbReference>
<keyword evidence="4" id="KW-1185">Reference proteome</keyword>
<dbReference type="GO" id="GO:0016787">
    <property type="term" value="F:hydrolase activity"/>
    <property type="evidence" value="ECO:0007669"/>
    <property type="project" value="UniProtKB-KW"/>
</dbReference>
<dbReference type="Gene3D" id="3.40.50.1820">
    <property type="entry name" value="alpha/beta hydrolase"/>
    <property type="match status" value="1"/>
</dbReference>
<reference evidence="3 4" key="1">
    <citation type="submission" date="2019-12" db="EMBL/GenBank/DDBJ databases">
        <title>Whole genome sequencing of endophytic Actinobacterium Micromonospora sp. MPMI6T.</title>
        <authorList>
            <person name="Evv R."/>
            <person name="Podile A.R."/>
        </authorList>
    </citation>
    <scope>NUCLEOTIDE SEQUENCE [LARGE SCALE GENOMIC DNA]</scope>
    <source>
        <strain evidence="3 4">MPMI6</strain>
    </source>
</reference>
<evidence type="ECO:0000256" key="1">
    <source>
        <dbReference type="ARBA" id="ARBA00022559"/>
    </source>
</evidence>
<dbReference type="RefSeq" id="WP_208814034.1">
    <property type="nucleotide sequence ID" value="NZ_WVUH01000104.1"/>
</dbReference>
<organism evidence="3 4">
    <name type="scientific">Micromonospora echinofusca</name>
    <dbReference type="NCBI Taxonomy" id="47858"/>
    <lineage>
        <taxon>Bacteria</taxon>
        <taxon>Bacillati</taxon>
        <taxon>Actinomycetota</taxon>
        <taxon>Actinomycetes</taxon>
        <taxon>Micromonosporales</taxon>
        <taxon>Micromonosporaceae</taxon>
        <taxon>Micromonospora</taxon>
    </lineage>
</organism>
<dbReference type="Proteomes" id="UP000823521">
    <property type="component" value="Unassembled WGS sequence"/>
</dbReference>
<gene>
    <name evidence="3" type="ORF">GSF22_14140</name>
</gene>
<proteinExistence type="predicted"/>
<accession>A0ABS3VRZ6</accession>